<dbReference type="AlphaFoldDB" id="A0AAJ0EZZ8"/>
<evidence type="ECO:0000313" key="2">
    <source>
        <dbReference type="EMBL" id="KAK1749591.1"/>
    </source>
</evidence>
<keyword evidence="2" id="KW-0489">Methyltransferase</keyword>
<feature type="region of interest" description="Disordered" evidence="1">
    <location>
        <begin position="1"/>
        <end position="34"/>
    </location>
</feature>
<name>A0AAJ0EZZ8_9PEZI</name>
<reference evidence="2" key="1">
    <citation type="submission" date="2023-06" db="EMBL/GenBank/DDBJ databases">
        <title>Genome-scale phylogeny and comparative genomics of the fungal order Sordariales.</title>
        <authorList>
            <consortium name="Lawrence Berkeley National Laboratory"/>
            <person name="Hensen N."/>
            <person name="Bonometti L."/>
            <person name="Westerberg I."/>
            <person name="Brannstrom I.O."/>
            <person name="Guillou S."/>
            <person name="Cros-Aarteil S."/>
            <person name="Calhoun S."/>
            <person name="Haridas S."/>
            <person name="Kuo A."/>
            <person name="Mondo S."/>
            <person name="Pangilinan J."/>
            <person name="Riley R."/>
            <person name="Labutti K."/>
            <person name="Andreopoulos B."/>
            <person name="Lipzen A."/>
            <person name="Chen C."/>
            <person name="Yanf M."/>
            <person name="Daum C."/>
            <person name="Ng V."/>
            <person name="Clum A."/>
            <person name="Steindorff A."/>
            <person name="Ohm R."/>
            <person name="Martin F."/>
            <person name="Silar P."/>
            <person name="Natvig D."/>
            <person name="Lalanne C."/>
            <person name="Gautier V."/>
            <person name="Ament-Velasquez S.L."/>
            <person name="Kruys A."/>
            <person name="Hutchinson M.I."/>
            <person name="Powell A.J."/>
            <person name="Barry K."/>
            <person name="Miller A.N."/>
            <person name="Grigoriev I.V."/>
            <person name="Debuchy R."/>
            <person name="Gladieux P."/>
            <person name="Thoren M.H."/>
            <person name="Johannesson H."/>
        </authorList>
    </citation>
    <scope>NUCLEOTIDE SEQUENCE</scope>
    <source>
        <strain evidence="2">PSN4</strain>
    </source>
</reference>
<comment type="caution">
    <text evidence="2">The sequence shown here is derived from an EMBL/GenBank/DDBJ whole genome shotgun (WGS) entry which is preliminary data.</text>
</comment>
<evidence type="ECO:0000256" key="1">
    <source>
        <dbReference type="SAM" id="MobiDB-lite"/>
    </source>
</evidence>
<dbReference type="GO" id="GO:0008168">
    <property type="term" value="F:methyltransferase activity"/>
    <property type="evidence" value="ECO:0007669"/>
    <property type="project" value="UniProtKB-KW"/>
</dbReference>
<dbReference type="InterPro" id="IPR029063">
    <property type="entry name" value="SAM-dependent_MTases_sf"/>
</dbReference>
<accession>A0AAJ0EZZ8</accession>
<dbReference type="EMBL" id="MU839855">
    <property type="protein sequence ID" value="KAK1749591.1"/>
    <property type="molecule type" value="Genomic_DNA"/>
</dbReference>
<dbReference type="Gene3D" id="3.40.50.150">
    <property type="entry name" value="Vaccinia Virus protein VP39"/>
    <property type="match status" value="1"/>
</dbReference>
<dbReference type="GO" id="GO:0032259">
    <property type="term" value="P:methylation"/>
    <property type="evidence" value="ECO:0007669"/>
    <property type="project" value="UniProtKB-KW"/>
</dbReference>
<gene>
    <name evidence="2" type="ORF">QBC47DRAFT_366030</name>
</gene>
<protein>
    <submittedName>
        <fullName evidence="2">S-adenosyl-L-methionine-dependent methyltransferase</fullName>
    </submittedName>
</protein>
<organism evidence="2 3">
    <name type="scientific">Echria macrotheca</name>
    <dbReference type="NCBI Taxonomy" id="438768"/>
    <lineage>
        <taxon>Eukaryota</taxon>
        <taxon>Fungi</taxon>
        <taxon>Dikarya</taxon>
        <taxon>Ascomycota</taxon>
        <taxon>Pezizomycotina</taxon>
        <taxon>Sordariomycetes</taxon>
        <taxon>Sordariomycetidae</taxon>
        <taxon>Sordariales</taxon>
        <taxon>Schizotheciaceae</taxon>
        <taxon>Echria</taxon>
    </lineage>
</organism>
<dbReference type="Proteomes" id="UP001239445">
    <property type="component" value="Unassembled WGS sequence"/>
</dbReference>
<evidence type="ECO:0000313" key="3">
    <source>
        <dbReference type="Proteomes" id="UP001239445"/>
    </source>
</evidence>
<keyword evidence="3" id="KW-1185">Reference proteome</keyword>
<feature type="compositionally biased region" description="Polar residues" evidence="1">
    <location>
        <begin position="1"/>
        <end position="10"/>
    </location>
</feature>
<dbReference type="SUPFAM" id="SSF53335">
    <property type="entry name" value="S-adenosyl-L-methionine-dependent methyltransferases"/>
    <property type="match status" value="1"/>
</dbReference>
<proteinExistence type="predicted"/>
<keyword evidence="2" id="KW-0808">Transferase</keyword>
<sequence>MTDSPTTGQPPTAVASAPAPLVADEAPADDTGSTMYEDEDAVSSLASLASSILEYRAIHGRTFNSARYESTYFTPNDERQNQDIDITHHYMMLLLDGKLTMAPIKPDVQNVIDVGTGNGVWAIDFADAHPSAKPSWVPPNLKFELDDATKAWAYPDNTFDFVYIRFFAGGIKDWTFLFCEAYSGGIKIGSPFNVIDDDLQEKAIREAGFDVVEAVTLKAPVGPWTADKKPAEVGRYVSLALESDMEGYTLFFATQVLGWLKEKHQEFIVSIRKMIRNYRNVYTYFLARYVWGQKPAA</sequence>